<keyword evidence="6" id="KW-0662">Pyridine nucleotide biosynthesis</keyword>
<reference evidence="15" key="1">
    <citation type="submission" date="2021-02" db="EMBL/GenBank/DDBJ databases">
        <title>Genome sequence of Rhodospirillales sp. strain TMPK1 isolated from soil.</title>
        <authorList>
            <person name="Nakai R."/>
            <person name="Kusada H."/>
            <person name="Tamaki H."/>
        </authorList>
    </citation>
    <scope>NUCLEOTIDE SEQUENCE</scope>
    <source>
        <strain evidence="15">TMPK1</strain>
    </source>
</reference>
<name>A0A8S8XAP2_9PROT</name>
<dbReference type="InterPro" id="IPR022412">
    <property type="entry name" value="Quinolinate_PRibosylTrfase_N"/>
</dbReference>
<dbReference type="NCBIfam" id="TIGR00078">
    <property type="entry name" value="nadC"/>
    <property type="match status" value="1"/>
</dbReference>
<dbReference type="Gene3D" id="3.90.1170.20">
    <property type="entry name" value="Quinolinate phosphoribosyl transferase, N-terminal domain"/>
    <property type="match status" value="1"/>
</dbReference>
<dbReference type="GO" id="GO:0005737">
    <property type="term" value="C:cytoplasm"/>
    <property type="evidence" value="ECO:0007669"/>
    <property type="project" value="TreeGrafter"/>
</dbReference>
<dbReference type="Pfam" id="PF02749">
    <property type="entry name" value="QRPTase_N"/>
    <property type="match status" value="1"/>
</dbReference>
<dbReference type="EC" id="2.4.2.19" evidence="5"/>
<keyword evidence="7 12" id="KW-0328">Glycosyltransferase</keyword>
<dbReference type="InterPro" id="IPR037128">
    <property type="entry name" value="Quinolinate_PRibosylTase_N_sf"/>
</dbReference>
<dbReference type="SUPFAM" id="SSF54675">
    <property type="entry name" value="Nicotinate/Quinolinate PRTase N-terminal domain-like"/>
    <property type="match status" value="1"/>
</dbReference>
<dbReference type="InterPro" id="IPR013785">
    <property type="entry name" value="Aldolase_TIM"/>
</dbReference>
<evidence type="ECO:0000256" key="2">
    <source>
        <dbReference type="ARBA" id="ARBA00004893"/>
    </source>
</evidence>
<dbReference type="GO" id="GO:0034213">
    <property type="term" value="P:quinolinate catabolic process"/>
    <property type="evidence" value="ECO:0007669"/>
    <property type="project" value="TreeGrafter"/>
</dbReference>
<dbReference type="FunFam" id="3.20.20.70:FF:000030">
    <property type="entry name" value="Nicotinate-nucleotide pyrophosphorylase, carboxylating"/>
    <property type="match status" value="1"/>
</dbReference>
<gene>
    <name evidence="15" type="ORF">TMPK1_04530</name>
</gene>
<dbReference type="FunFam" id="3.90.1170.20:FF:000001">
    <property type="entry name" value="Nicotinate-nucleotide diphosphorylase (Carboxylating)"/>
    <property type="match status" value="1"/>
</dbReference>
<evidence type="ECO:0000259" key="13">
    <source>
        <dbReference type="Pfam" id="PF01729"/>
    </source>
</evidence>
<comment type="caution">
    <text evidence="15">The sequence shown here is derived from an EMBL/GenBank/DDBJ whole genome shotgun (WGS) entry which is preliminary data.</text>
</comment>
<dbReference type="CDD" id="cd01572">
    <property type="entry name" value="QPRTase"/>
    <property type="match status" value="1"/>
</dbReference>
<evidence type="ECO:0000256" key="11">
    <source>
        <dbReference type="ARBA" id="ARBA00069173"/>
    </source>
</evidence>
<dbReference type="GO" id="GO:0004514">
    <property type="term" value="F:nicotinate-nucleotide diphosphorylase (carboxylating) activity"/>
    <property type="evidence" value="ECO:0007669"/>
    <property type="project" value="UniProtKB-EC"/>
</dbReference>
<dbReference type="Pfam" id="PF01729">
    <property type="entry name" value="QRPTase_C"/>
    <property type="match status" value="1"/>
</dbReference>
<keyword evidence="8 12" id="KW-0808">Transferase</keyword>
<protein>
    <recommendedName>
        <fullName evidence="11">Probable nicotinate-nucleotide pyrophosphorylase [carboxylating]</fullName>
        <ecNumber evidence="5">2.4.2.19</ecNumber>
    </recommendedName>
    <alternativeName>
        <fullName evidence="9">Quinolinate phosphoribosyltransferase [decarboxylating]</fullName>
    </alternativeName>
</protein>
<dbReference type="InterPro" id="IPR004393">
    <property type="entry name" value="NadC"/>
</dbReference>
<dbReference type="RefSeq" id="WP_420241183.1">
    <property type="nucleotide sequence ID" value="NZ_BOPV01000001.1"/>
</dbReference>
<dbReference type="InterPro" id="IPR002638">
    <property type="entry name" value="Quinolinate_PRibosylTrfase_C"/>
</dbReference>
<sequence>MSTDRPKLPQIEIERLVRIALEEDLGMAGDLTSDAAIDANALARAAFVARGDGILAGIEFAREAVRQLDPGAQFDVRIVDGTAIKRGDVVAEVQGNARALLAAERNALNFLTHLSGVATLTRRYVDAVAGTKAHIAATRKTLPGLRSAQKWAVRIGGGEPHRYGLFDAVLLKDNHLAASGSITKAIARARAYAGHMAKVACEVDRLDQLDEALAAGVDSVLLDNMDPPTLAEAVKRTAGRAITEASGGVSLDTVRAIAEAGVDVISIGRITHSAPVLDLALDWRE</sequence>
<dbReference type="InterPro" id="IPR036068">
    <property type="entry name" value="Nicotinate_pribotase-like_C"/>
</dbReference>
<evidence type="ECO:0000256" key="3">
    <source>
        <dbReference type="ARBA" id="ARBA00009400"/>
    </source>
</evidence>
<comment type="function">
    <text evidence="1">Involved in the catabolism of quinolinic acid (QA).</text>
</comment>
<comment type="subunit">
    <text evidence="4">Hexamer formed by 3 homodimers.</text>
</comment>
<evidence type="ECO:0000256" key="7">
    <source>
        <dbReference type="ARBA" id="ARBA00022676"/>
    </source>
</evidence>
<evidence type="ECO:0000256" key="1">
    <source>
        <dbReference type="ARBA" id="ARBA00003237"/>
    </source>
</evidence>
<dbReference type="PANTHER" id="PTHR32179">
    <property type="entry name" value="NICOTINATE-NUCLEOTIDE PYROPHOSPHORYLASE [CARBOXYLATING]"/>
    <property type="match status" value="1"/>
</dbReference>
<evidence type="ECO:0000256" key="6">
    <source>
        <dbReference type="ARBA" id="ARBA00022642"/>
    </source>
</evidence>
<dbReference type="PANTHER" id="PTHR32179:SF3">
    <property type="entry name" value="NICOTINATE-NUCLEOTIDE PYROPHOSPHORYLASE [CARBOXYLATING]"/>
    <property type="match status" value="1"/>
</dbReference>
<evidence type="ECO:0000256" key="10">
    <source>
        <dbReference type="ARBA" id="ARBA00047445"/>
    </source>
</evidence>
<evidence type="ECO:0000313" key="15">
    <source>
        <dbReference type="EMBL" id="GIL38216.1"/>
    </source>
</evidence>
<keyword evidence="16" id="KW-1185">Reference proteome</keyword>
<proteinExistence type="inferred from homology"/>
<dbReference type="PIRSF" id="PIRSF006250">
    <property type="entry name" value="NadC_ModD"/>
    <property type="match status" value="1"/>
</dbReference>
<dbReference type="GO" id="GO:0009435">
    <property type="term" value="P:NAD+ biosynthetic process"/>
    <property type="evidence" value="ECO:0007669"/>
    <property type="project" value="InterPro"/>
</dbReference>
<accession>A0A8S8XAP2</accession>
<evidence type="ECO:0000256" key="4">
    <source>
        <dbReference type="ARBA" id="ARBA00011218"/>
    </source>
</evidence>
<dbReference type="InterPro" id="IPR027277">
    <property type="entry name" value="NadC/ModD"/>
</dbReference>
<dbReference type="SUPFAM" id="SSF51690">
    <property type="entry name" value="Nicotinate/Quinolinate PRTase C-terminal domain-like"/>
    <property type="match status" value="1"/>
</dbReference>
<evidence type="ECO:0000259" key="14">
    <source>
        <dbReference type="Pfam" id="PF02749"/>
    </source>
</evidence>
<evidence type="ECO:0000256" key="5">
    <source>
        <dbReference type="ARBA" id="ARBA00011944"/>
    </source>
</evidence>
<dbReference type="Proteomes" id="UP000681075">
    <property type="component" value="Unassembled WGS sequence"/>
</dbReference>
<dbReference type="AlphaFoldDB" id="A0A8S8XAP2"/>
<feature type="domain" description="Quinolinate phosphoribosyl transferase C-terminal" evidence="13">
    <location>
        <begin position="117"/>
        <end position="282"/>
    </location>
</feature>
<evidence type="ECO:0000256" key="8">
    <source>
        <dbReference type="ARBA" id="ARBA00022679"/>
    </source>
</evidence>
<evidence type="ECO:0000256" key="9">
    <source>
        <dbReference type="ARBA" id="ARBA00033102"/>
    </source>
</evidence>
<dbReference type="Gene3D" id="3.20.20.70">
    <property type="entry name" value="Aldolase class I"/>
    <property type="match status" value="1"/>
</dbReference>
<comment type="similarity">
    <text evidence="3 12">Belongs to the NadC/ModD family.</text>
</comment>
<organism evidence="15 16">
    <name type="scientific">Roseiterribacter gracilis</name>
    <dbReference type="NCBI Taxonomy" id="2812848"/>
    <lineage>
        <taxon>Bacteria</taxon>
        <taxon>Pseudomonadati</taxon>
        <taxon>Pseudomonadota</taxon>
        <taxon>Alphaproteobacteria</taxon>
        <taxon>Rhodospirillales</taxon>
        <taxon>Roseiterribacteraceae</taxon>
        <taxon>Roseiterribacter</taxon>
    </lineage>
</organism>
<evidence type="ECO:0000313" key="16">
    <source>
        <dbReference type="Proteomes" id="UP000681075"/>
    </source>
</evidence>
<comment type="catalytic activity">
    <reaction evidence="10">
        <text>nicotinate beta-D-ribonucleotide + CO2 + diphosphate = quinolinate + 5-phospho-alpha-D-ribose 1-diphosphate + 2 H(+)</text>
        <dbReference type="Rhea" id="RHEA:12733"/>
        <dbReference type="ChEBI" id="CHEBI:15378"/>
        <dbReference type="ChEBI" id="CHEBI:16526"/>
        <dbReference type="ChEBI" id="CHEBI:29959"/>
        <dbReference type="ChEBI" id="CHEBI:33019"/>
        <dbReference type="ChEBI" id="CHEBI:57502"/>
        <dbReference type="ChEBI" id="CHEBI:58017"/>
        <dbReference type="EC" id="2.4.2.19"/>
    </reaction>
</comment>
<comment type="pathway">
    <text evidence="2">Cofactor biosynthesis; NAD(+) biosynthesis; nicotinate D-ribonucleotide from quinolinate: step 1/1.</text>
</comment>
<feature type="domain" description="Quinolinate phosphoribosyl transferase N-terminal" evidence="14">
    <location>
        <begin position="30"/>
        <end position="115"/>
    </location>
</feature>
<evidence type="ECO:0000256" key="12">
    <source>
        <dbReference type="PIRNR" id="PIRNR006250"/>
    </source>
</evidence>
<dbReference type="EMBL" id="BOPV01000001">
    <property type="protein sequence ID" value="GIL38216.1"/>
    <property type="molecule type" value="Genomic_DNA"/>
</dbReference>